<dbReference type="PROSITE" id="PS00387">
    <property type="entry name" value="PPASE"/>
    <property type="match status" value="1"/>
</dbReference>
<feature type="chain" id="PRO_5042006894" description="inorganic diphosphatase" evidence="7">
    <location>
        <begin position="20"/>
        <end position="307"/>
    </location>
</feature>
<dbReference type="GO" id="GO:0000287">
    <property type="term" value="F:magnesium ion binding"/>
    <property type="evidence" value="ECO:0007669"/>
    <property type="project" value="InterPro"/>
</dbReference>
<dbReference type="PANTHER" id="PTHR10286">
    <property type="entry name" value="INORGANIC PYROPHOSPHATASE"/>
    <property type="match status" value="1"/>
</dbReference>
<comment type="similarity">
    <text evidence="2">Belongs to the PPase family.</text>
</comment>
<dbReference type="CDD" id="cd00412">
    <property type="entry name" value="pyrophosphatase"/>
    <property type="match status" value="1"/>
</dbReference>
<dbReference type="Gene3D" id="3.90.80.10">
    <property type="entry name" value="Inorganic pyrophosphatase"/>
    <property type="match status" value="1"/>
</dbReference>
<dbReference type="Pfam" id="PF00719">
    <property type="entry name" value="Pyrophosphatase"/>
    <property type="match status" value="1"/>
</dbReference>
<evidence type="ECO:0000256" key="7">
    <source>
        <dbReference type="SAM" id="SignalP"/>
    </source>
</evidence>
<accession>A0AAD5KND8</accession>
<evidence type="ECO:0000256" key="1">
    <source>
        <dbReference type="ARBA" id="ARBA00001946"/>
    </source>
</evidence>
<keyword evidence="9" id="KW-1185">Reference proteome</keyword>
<dbReference type="InterPro" id="IPR036649">
    <property type="entry name" value="Pyrophosphatase_sf"/>
</dbReference>
<evidence type="ECO:0000256" key="2">
    <source>
        <dbReference type="ARBA" id="ARBA00006220"/>
    </source>
</evidence>
<dbReference type="SUPFAM" id="SSF50324">
    <property type="entry name" value="Inorganic pyrophosphatase"/>
    <property type="match status" value="1"/>
</dbReference>
<dbReference type="EMBL" id="JAIXMP010000002">
    <property type="protein sequence ID" value="KAI9276897.1"/>
    <property type="molecule type" value="Genomic_DNA"/>
</dbReference>
<dbReference type="EC" id="3.6.1.1" evidence="3"/>
<evidence type="ECO:0000313" key="9">
    <source>
        <dbReference type="Proteomes" id="UP001209540"/>
    </source>
</evidence>
<proteinExistence type="inferred from homology"/>
<name>A0AAD5KND8_9FUNG</name>
<gene>
    <name evidence="8" type="ORF">BDA99DRAFT_474783</name>
</gene>
<comment type="caution">
    <text evidence="8">The sequence shown here is derived from an EMBL/GenBank/DDBJ whole genome shotgun (WGS) entry which is preliminary data.</text>
</comment>
<keyword evidence="6" id="KW-0460">Magnesium</keyword>
<sequence length="307" mass="34371">MKFATIALALATAASAVSGYKVRQIGAYNTKDYIAYLENDDGTPISPFHDVPLYPNANDDSVFNMIVEIPRGQNAKVEIQKDQEFNPFAQKVSKHDKLKFIANIYPWHGYPWSYGSIPQTWENPHVPNKEAGTKGGDNDPLDIIDISAESGFPGQVRQVKLLGGLLMVDDDTTDWKIVAIDVNDERASRYNDITDVEQKIRDDIQHWFKVYKVPQGDGENEFGYDGDFQNRQTVDHLLKESHGYWNLLINGTIKADDIETINVSVQGSKNQVKANSEECKDVPKADAEPDAKIDSDAIPTKKAWAIL</sequence>
<keyword evidence="4" id="KW-0479">Metal-binding</keyword>
<keyword evidence="7" id="KW-0732">Signal</keyword>
<dbReference type="AlphaFoldDB" id="A0AAD5KND8"/>
<dbReference type="GO" id="GO:0004427">
    <property type="term" value="F:inorganic diphosphate phosphatase activity"/>
    <property type="evidence" value="ECO:0007669"/>
    <property type="project" value="UniProtKB-EC"/>
</dbReference>
<organism evidence="8 9">
    <name type="scientific">Phascolomyces articulosus</name>
    <dbReference type="NCBI Taxonomy" id="60185"/>
    <lineage>
        <taxon>Eukaryota</taxon>
        <taxon>Fungi</taxon>
        <taxon>Fungi incertae sedis</taxon>
        <taxon>Mucoromycota</taxon>
        <taxon>Mucoromycotina</taxon>
        <taxon>Mucoromycetes</taxon>
        <taxon>Mucorales</taxon>
        <taxon>Lichtheimiaceae</taxon>
        <taxon>Phascolomyces</taxon>
    </lineage>
</organism>
<dbReference type="InterPro" id="IPR008162">
    <property type="entry name" value="Pyrophosphatase"/>
</dbReference>
<protein>
    <recommendedName>
        <fullName evidence="3">inorganic diphosphatase</fullName>
        <ecNumber evidence="3">3.6.1.1</ecNumber>
    </recommendedName>
</protein>
<dbReference type="GO" id="GO:0005737">
    <property type="term" value="C:cytoplasm"/>
    <property type="evidence" value="ECO:0007669"/>
    <property type="project" value="InterPro"/>
</dbReference>
<reference evidence="8" key="2">
    <citation type="submission" date="2023-02" db="EMBL/GenBank/DDBJ databases">
        <authorList>
            <consortium name="DOE Joint Genome Institute"/>
            <person name="Mondo S.J."/>
            <person name="Chang Y."/>
            <person name="Wang Y."/>
            <person name="Ahrendt S."/>
            <person name="Andreopoulos W."/>
            <person name="Barry K."/>
            <person name="Beard J."/>
            <person name="Benny G.L."/>
            <person name="Blankenship S."/>
            <person name="Bonito G."/>
            <person name="Cuomo C."/>
            <person name="Desiro A."/>
            <person name="Gervers K.A."/>
            <person name="Hundley H."/>
            <person name="Kuo A."/>
            <person name="LaButti K."/>
            <person name="Lang B.F."/>
            <person name="Lipzen A."/>
            <person name="O'Donnell K."/>
            <person name="Pangilinan J."/>
            <person name="Reynolds N."/>
            <person name="Sandor L."/>
            <person name="Smith M.W."/>
            <person name="Tsang A."/>
            <person name="Grigoriev I.V."/>
            <person name="Stajich J.E."/>
            <person name="Spatafora J.W."/>
        </authorList>
    </citation>
    <scope>NUCLEOTIDE SEQUENCE</scope>
    <source>
        <strain evidence="8">RSA 2281</strain>
    </source>
</reference>
<dbReference type="GO" id="GO:0006796">
    <property type="term" value="P:phosphate-containing compound metabolic process"/>
    <property type="evidence" value="ECO:0007669"/>
    <property type="project" value="InterPro"/>
</dbReference>
<evidence type="ECO:0000313" key="8">
    <source>
        <dbReference type="EMBL" id="KAI9276897.1"/>
    </source>
</evidence>
<evidence type="ECO:0000256" key="5">
    <source>
        <dbReference type="ARBA" id="ARBA00022801"/>
    </source>
</evidence>
<reference evidence="8" key="1">
    <citation type="journal article" date="2022" name="IScience">
        <title>Evolution of zygomycete secretomes and the origins of terrestrial fungal ecologies.</title>
        <authorList>
            <person name="Chang Y."/>
            <person name="Wang Y."/>
            <person name="Mondo S."/>
            <person name="Ahrendt S."/>
            <person name="Andreopoulos W."/>
            <person name="Barry K."/>
            <person name="Beard J."/>
            <person name="Benny G.L."/>
            <person name="Blankenship S."/>
            <person name="Bonito G."/>
            <person name="Cuomo C."/>
            <person name="Desiro A."/>
            <person name="Gervers K.A."/>
            <person name="Hundley H."/>
            <person name="Kuo A."/>
            <person name="LaButti K."/>
            <person name="Lang B.F."/>
            <person name="Lipzen A."/>
            <person name="O'Donnell K."/>
            <person name="Pangilinan J."/>
            <person name="Reynolds N."/>
            <person name="Sandor L."/>
            <person name="Smith M.E."/>
            <person name="Tsang A."/>
            <person name="Grigoriev I.V."/>
            <person name="Stajich J.E."/>
            <person name="Spatafora J.W."/>
        </authorList>
    </citation>
    <scope>NUCLEOTIDE SEQUENCE</scope>
    <source>
        <strain evidence="8">RSA 2281</strain>
    </source>
</reference>
<feature type="signal peptide" evidence="7">
    <location>
        <begin position="1"/>
        <end position="19"/>
    </location>
</feature>
<evidence type="ECO:0000256" key="6">
    <source>
        <dbReference type="ARBA" id="ARBA00022842"/>
    </source>
</evidence>
<keyword evidence="5" id="KW-0378">Hydrolase</keyword>
<evidence type="ECO:0000256" key="3">
    <source>
        <dbReference type="ARBA" id="ARBA00012146"/>
    </source>
</evidence>
<dbReference type="Proteomes" id="UP001209540">
    <property type="component" value="Unassembled WGS sequence"/>
</dbReference>
<comment type="cofactor">
    <cofactor evidence="1">
        <name>Mg(2+)</name>
        <dbReference type="ChEBI" id="CHEBI:18420"/>
    </cofactor>
</comment>
<evidence type="ECO:0000256" key="4">
    <source>
        <dbReference type="ARBA" id="ARBA00022723"/>
    </source>
</evidence>